<accession>W8CZW3</accession>
<reference evidence="1 2" key="1">
    <citation type="journal article" date="2014" name="FEMS Microbiol. Lett.">
        <title>The genome of the Erwinia amylovora phage PhiEaH1 reveals greater diversity and broadens the applicability of phages for the treatment of fire blight.</title>
        <authorList>
            <person name="Meczker K."/>
            <person name="Domotor D."/>
            <person name="Vass J."/>
            <person name="Rakhely G."/>
            <person name="Schneider G."/>
            <person name="Kovacs T."/>
        </authorList>
    </citation>
    <scope>NUCLEOTIDE SEQUENCE [LARGE SCALE GENOMIC DNA]</scope>
</reference>
<dbReference type="EMBL" id="KF623294">
    <property type="protein sequence ID" value="AGX01760.1"/>
    <property type="molecule type" value="Genomic_DNA"/>
</dbReference>
<proteinExistence type="predicted"/>
<evidence type="ECO:0000313" key="1">
    <source>
        <dbReference type="EMBL" id="AGX01760.1"/>
    </source>
</evidence>
<dbReference type="GeneID" id="18500937"/>
<dbReference type="RefSeq" id="YP_009010091.1">
    <property type="nucleotide sequence ID" value="NC_023610.1"/>
</dbReference>
<organism evidence="1 2">
    <name type="scientific">Erwinia phage PhiEaH1</name>
    <dbReference type="NCBI Taxonomy" id="1401669"/>
    <lineage>
        <taxon>Viruses</taxon>
        <taxon>Duplodnaviria</taxon>
        <taxon>Heunggongvirae</taxon>
        <taxon>Uroviricota</taxon>
        <taxon>Caudoviricetes</taxon>
        <taxon>Chimalliviridae</taxon>
        <taxon>Iapetusvirus</taxon>
        <taxon>Iapetusvirus EaH1</taxon>
    </lineage>
</organism>
<protein>
    <submittedName>
        <fullName evidence="1">Uncharacterized protein</fullName>
    </submittedName>
</protein>
<dbReference type="InterPro" id="IPR010982">
    <property type="entry name" value="Lambda_DNA-bd_dom_sf"/>
</dbReference>
<dbReference type="SUPFAM" id="SSF47413">
    <property type="entry name" value="lambda repressor-like DNA-binding domains"/>
    <property type="match status" value="1"/>
</dbReference>
<dbReference type="KEGG" id="vg:18500937"/>
<dbReference type="Proteomes" id="UP000204235">
    <property type="component" value="Segment"/>
</dbReference>
<keyword evidence="2" id="KW-1185">Reference proteome</keyword>
<dbReference type="GO" id="GO:0003677">
    <property type="term" value="F:DNA binding"/>
    <property type="evidence" value="ECO:0007669"/>
    <property type="project" value="InterPro"/>
</dbReference>
<evidence type="ECO:0000313" key="2">
    <source>
        <dbReference type="Proteomes" id="UP000204235"/>
    </source>
</evidence>
<name>W8CZW3_9CAUD</name>
<sequence length="118" mass="13449">MSKRIKNQALVEARNFFGVRLSYLLDKLAQEATMRDIAASLGIQYYAICAIRNGRYHTFSLNYLMNVAETMHLDFSVTMESKKGKTQVKATGMEKYTQVNYDLTKSKRGGLTISRVTH</sequence>
<dbReference type="Gene3D" id="1.10.260.40">
    <property type="entry name" value="lambda repressor-like DNA-binding domains"/>
    <property type="match status" value="1"/>
</dbReference>